<proteinExistence type="predicted"/>
<name>A0ABM8AIX1_9DEIO</name>
<dbReference type="EMBL" id="AP026561">
    <property type="protein sequence ID" value="BDP43764.1"/>
    <property type="molecule type" value="Genomic_DNA"/>
</dbReference>
<dbReference type="RefSeq" id="WP_264777613.1">
    <property type="nucleotide sequence ID" value="NZ_AP026561.1"/>
</dbReference>
<gene>
    <name evidence="1" type="ORF">DAETH_37330</name>
</gene>
<evidence type="ECO:0000313" key="1">
    <source>
        <dbReference type="EMBL" id="BDP43764.1"/>
    </source>
</evidence>
<reference evidence="1" key="1">
    <citation type="submission" date="2022-07" db="EMBL/GenBank/DDBJ databases">
        <title>Complete Genome Sequence of the Radioresistant Bacterium Deinococcus aetherius ST0316, Isolated from the Air Dust collected in Lower Stratosphere above Japan.</title>
        <authorList>
            <person name="Satoh K."/>
            <person name="Hagiwara K."/>
            <person name="Katsumata K."/>
            <person name="Kubo A."/>
            <person name="Yokobori S."/>
            <person name="Yamagishi A."/>
            <person name="Oono Y."/>
            <person name="Narumi I."/>
        </authorList>
    </citation>
    <scope>NUCLEOTIDE SEQUENCE</scope>
    <source>
        <strain evidence="1">ST0316</strain>
        <plasmid evidence="1">pDAETH-1</plasmid>
    </source>
</reference>
<sequence>MNKHAPITLTDEEKQALHDLYVHYGAWTPEEAEGLLSRRREFLREGLLVEVDTLMGPMTLLGVKGRRAAFETSEGARSLNRQLDWAYLRLSLAQLGWDLIQNPNLGRGLRQYDRTGLLQEVRTEHGIALVGGQLSHGGYSANSLKSVVTRFKSLALTHRFWVIILTPSPTRGQGVAQANRSMLKVVHVLPKFTARTSVVRTARPRPESADKPLDTGPRITPYMAEKAQSKRSHLIPDLSLEILQMTRTERRERALEALSHDGVISTGQLTRHYGPDEHDLAGTRYREVLVRPIHARYGLEVKTRFYTASQKLAGMESYELAHLAGTAELRQQLGVPPGRHWQVDKRGRLPFNEPDAVYDSPYGPVAVEYDNGSYTLSTVQQKLEAFSDRDFKEVVWGVAGERRRATLEQKIKASLARPVLWAEWWK</sequence>
<keyword evidence="1" id="KW-0614">Plasmid</keyword>
<keyword evidence="2" id="KW-1185">Reference proteome</keyword>
<accession>A0ABM8AIX1</accession>
<geneLocation type="plasmid" evidence="1 2">
    <name>pDAETH-1</name>
</geneLocation>
<dbReference type="Proteomes" id="UP001064971">
    <property type="component" value="Plasmid pDAETH-1"/>
</dbReference>
<evidence type="ECO:0000313" key="2">
    <source>
        <dbReference type="Proteomes" id="UP001064971"/>
    </source>
</evidence>
<organism evidence="1 2">
    <name type="scientific">Deinococcus aetherius</name>
    <dbReference type="NCBI Taxonomy" id="200252"/>
    <lineage>
        <taxon>Bacteria</taxon>
        <taxon>Thermotogati</taxon>
        <taxon>Deinococcota</taxon>
        <taxon>Deinococci</taxon>
        <taxon>Deinococcales</taxon>
        <taxon>Deinococcaceae</taxon>
        <taxon>Deinococcus</taxon>
    </lineage>
</organism>
<protein>
    <submittedName>
        <fullName evidence="1">Uncharacterized protein</fullName>
    </submittedName>
</protein>